<reference evidence="1" key="1">
    <citation type="submission" date="2022-04" db="EMBL/GenBank/DDBJ databases">
        <title>Chromosome-scale genome assembly of Holotrichia oblita Faldermann.</title>
        <authorList>
            <person name="Rongchong L."/>
        </authorList>
    </citation>
    <scope>NUCLEOTIDE SEQUENCE</scope>
    <source>
        <strain evidence="1">81SQS9</strain>
    </source>
</reference>
<evidence type="ECO:0000313" key="2">
    <source>
        <dbReference type="Proteomes" id="UP001056778"/>
    </source>
</evidence>
<name>A0ACB9T2X5_HOLOL</name>
<protein>
    <submittedName>
        <fullName evidence="1">Nucleosome-remodeling factor subunit bptf</fullName>
    </submittedName>
</protein>
<gene>
    <name evidence="1" type="ORF">MML48_5g00003852</name>
</gene>
<keyword evidence="2" id="KW-1185">Reference proteome</keyword>
<accession>A0ACB9T2X5</accession>
<comment type="caution">
    <text evidence="1">The sequence shown here is derived from an EMBL/GenBank/DDBJ whole genome shotgun (WGS) entry which is preliminary data.</text>
</comment>
<organism evidence="1 2">
    <name type="scientific">Holotrichia oblita</name>
    <name type="common">Chafer beetle</name>
    <dbReference type="NCBI Taxonomy" id="644536"/>
    <lineage>
        <taxon>Eukaryota</taxon>
        <taxon>Metazoa</taxon>
        <taxon>Ecdysozoa</taxon>
        <taxon>Arthropoda</taxon>
        <taxon>Hexapoda</taxon>
        <taxon>Insecta</taxon>
        <taxon>Pterygota</taxon>
        <taxon>Neoptera</taxon>
        <taxon>Endopterygota</taxon>
        <taxon>Coleoptera</taxon>
        <taxon>Polyphaga</taxon>
        <taxon>Scarabaeiformia</taxon>
        <taxon>Scarabaeidae</taxon>
        <taxon>Melolonthinae</taxon>
        <taxon>Holotrichia</taxon>
    </lineage>
</organism>
<dbReference type="Proteomes" id="UP001056778">
    <property type="component" value="Chromosome 5"/>
</dbReference>
<proteinExistence type="predicted"/>
<evidence type="ECO:0000313" key="1">
    <source>
        <dbReference type="EMBL" id="KAI4461157.1"/>
    </source>
</evidence>
<dbReference type="EMBL" id="CM043019">
    <property type="protein sequence ID" value="KAI4461157.1"/>
    <property type="molecule type" value="Genomic_DNA"/>
</dbReference>
<sequence>MLGDANSFIIYPLQTTEHTNSSGRQVLVNGQQTSVLLQAMKANMEASQSVPTTQHSIQNSTEEQNNKQFVVTPDYIQQTIKTALKQENLNPEIEEKLLQLQRYQEKQMKQEPEIPVHATRVSIQNAFNRNNIPSRKRPPSASKNDDEDWVMETPKRSRPGRTTEIKKEDTHENIKEKVSASPRARVKLKDNQDQEKKVALQTKMILTLLRHKELLKKDILRKRALLEKELQHEIQREVNEELAARTKMERTKQDEVRSAGSSKRKSAVTATTTAYAQSTSKSVPKNKKNQKSQSSPTSQGRGKKEKLYCICRTPYDETKFYVGCDLCNNWFHGDCVGITEELSKTMSEFICMECKHARDTQELFCLCRQPYDESQ</sequence>